<feature type="chain" id="PRO_5037002207" evidence="1">
    <location>
        <begin position="21"/>
        <end position="53"/>
    </location>
</feature>
<evidence type="ECO:0000256" key="1">
    <source>
        <dbReference type="SAM" id="SignalP"/>
    </source>
</evidence>
<dbReference type="EMBL" id="JADHEI010000033">
    <property type="protein sequence ID" value="MBF2735353.1"/>
    <property type="molecule type" value="Genomic_DNA"/>
</dbReference>
<dbReference type="Proteomes" id="UP000604381">
    <property type="component" value="Unassembled WGS sequence"/>
</dbReference>
<evidence type="ECO:0000313" key="2">
    <source>
        <dbReference type="EMBL" id="MBF2735353.1"/>
    </source>
</evidence>
<feature type="signal peptide" evidence="1">
    <location>
        <begin position="1"/>
        <end position="20"/>
    </location>
</feature>
<protein>
    <submittedName>
        <fullName evidence="2">ABC transporter substrate-binding protein</fullName>
    </submittedName>
</protein>
<keyword evidence="1" id="KW-0732">Signal</keyword>
<proteinExistence type="predicted"/>
<organism evidence="2 3">
    <name type="scientific">Candidatus Amphirhobacter heronislandensis</name>
    <dbReference type="NCBI Taxonomy" id="1732024"/>
    <lineage>
        <taxon>Bacteria</taxon>
        <taxon>Pseudomonadati</taxon>
        <taxon>Pseudomonadota</taxon>
        <taxon>Gammaproteobacteria</taxon>
        <taxon>Candidatus Tethybacterales</taxon>
        <taxon>Candidatus Tethybacteraceae</taxon>
        <taxon>Candidatus Amphirhobacter</taxon>
    </lineage>
</organism>
<gene>
    <name evidence="2" type="ORF">ISN26_04625</name>
</gene>
<comment type="caution">
    <text evidence="2">The sequence shown here is derived from an EMBL/GenBank/DDBJ whole genome shotgun (WGS) entry which is preliminary data.</text>
</comment>
<name>A0A930XXZ3_9GAMM</name>
<accession>A0A930XXZ3</accession>
<evidence type="ECO:0000313" key="3">
    <source>
        <dbReference type="Proteomes" id="UP000604381"/>
    </source>
</evidence>
<feature type="non-terminal residue" evidence="2">
    <location>
        <position position="53"/>
    </location>
</feature>
<keyword evidence="3" id="KW-1185">Reference proteome</keyword>
<sequence length="53" mass="5340">MKTKLGAAVALAIAGAPALACEPDFSGVKLTYITQTGPYIASALTNAAEGWSK</sequence>
<dbReference type="AlphaFoldDB" id="A0A930XXZ3"/>
<reference evidence="2" key="1">
    <citation type="submission" date="2020-10" db="EMBL/GenBank/DDBJ databases">
        <title>An improved Amphimedon queenslandica hologenome assembly reveals how three proteobacterial symbionts can extend the metabolic phenotypic of their marine sponge host.</title>
        <authorList>
            <person name="Degnan B."/>
            <person name="Degnan S."/>
            <person name="Xiang X."/>
        </authorList>
    </citation>
    <scope>NUCLEOTIDE SEQUENCE</scope>
    <source>
        <strain evidence="2">AqS2</strain>
    </source>
</reference>